<reference evidence="1" key="1">
    <citation type="journal article" date="2020" name="mSystems">
        <title>Genome- and Community-Level Interaction Insights into Carbon Utilization and Element Cycling Functions of Hydrothermarchaeota in Hydrothermal Sediment.</title>
        <authorList>
            <person name="Zhou Z."/>
            <person name="Liu Y."/>
            <person name="Xu W."/>
            <person name="Pan J."/>
            <person name="Luo Z.H."/>
            <person name="Li M."/>
        </authorList>
    </citation>
    <scope>NUCLEOTIDE SEQUENCE [LARGE SCALE GENOMIC DNA]</scope>
    <source>
        <strain evidence="1">SpSt-456</strain>
    </source>
</reference>
<dbReference type="EMBL" id="DSTK01000044">
    <property type="protein sequence ID" value="HFK98916.1"/>
    <property type="molecule type" value="Genomic_DNA"/>
</dbReference>
<evidence type="ECO:0000313" key="1">
    <source>
        <dbReference type="EMBL" id="HFK98916.1"/>
    </source>
</evidence>
<gene>
    <name evidence="1" type="ORF">ENS06_16525</name>
</gene>
<comment type="caution">
    <text evidence="1">The sequence shown here is derived from an EMBL/GenBank/DDBJ whole genome shotgun (WGS) entry which is preliminary data.</text>
</comment>
<accession>A0A832EEY6</accession>
<dbReference type="AlphaFoldDB" id="A0A832EEY6"/>
<organism evidence="1">
    <name type="scientific">Desulfacinum infernum</name>
    <dbReference type="NCBI Taxonomy" id="35837"/>
    <lineage>
        <taxon>Bacteria</taxon>
        <taxon>Pseudomonadati</taxon>
        <taxon>Thermodesulfobacteriota</taxon>
        <taxon>Syntrophobacteria</taxon>
        <taxon>Syntrophobacterales</taxon>
        <taxon>Syntrophobacteraceae</taxon>
        <taxon>Desulfacinum</taxon>
    </lineage>
</organism>
<sequence>MSFTLGIPDDLEPARLVERCRLLARVFDQQGVTAQFNACLKPVFFVCSFTDRNQELAGLPAASSVDAKHIPQAAAGPLIKGTHEPYARLNSHDTA</sequence>
<protein>
    <submittedName>
        <fullName evidence="1">Uncharacterized protein</fullName>
    </submittedName>
</protein>
<proteinExistence type="predicted"/>
<name>A0A832EEY6_9BACT</name>